<evidence type="ECO:0000259" key="2">
    <source>
        <dbReference type="PROSITE" id="PS50975"/>
    </source>
</evidence>
<dbReference type="PROSITE" id="PS50975">
    <property type="entry name" value="ATP_GRASP"/>
    <property type="match status" value="1"/>
</dbReference>
<dbReference type="GO" id="GO:0005524">
    <property type="term" value="F:ATP binding"/>
    <property type="evidence" value="ECO:0007669"/>
    <property type="project" value="UniProtKB-UniRule"/>
</dbReference>
<dbReference type="PANTHER" id="PTHR21621">
    <property type="entry name" value="RIBOSOMAL PROTEIN S6 MODIFICATION PROTEIN"/>
    <property type="match status" value="1"/>
</dbReference>
<evidence type="ECO:0000256" key="1">
    <source>
        <dbReference type="PROSITE-ProRule" id="PRU00409"/>
    </source>
</evidence>
<dbReference type="AlphaFoldDB" id="A0A1D9FU05"/>
<name>A0A1D9FU05_MOOP1</name>
<accession>A0A1D9FU05</accession>
<evidence type="ECO:0000313" key="3">
    <source>
        <dbReference type="EMBL" id="AOY78859.1"/>
    </source>
</evidence>
<dbReference type="InterPro" id="IPR048936">
    <property type="entry name" value="MvdD-like_ATPgrasp"/>
</dbReference>
<protein>
    <recommendedName>
        <fullName evidence="2">ATP-grasp domain-containing protein</fullName>
    </recommendedName>
</protein>
<feature type="domain" description="ATP-grasp" evidence="2">
    <location>
        <begin position="127"/>
        <end position="300"/>
    </location>
</feature>
<gene>
    <name evidence="3" type="ORF">BJP36_02055</name>
</gene>
<keyword evidence="1" id="KW-0067">ATP-binding</keyword>
<dbReference type="GO" id="GO:0046872">
    <property type="term" value="F:metal ion binding"/>
    <property type="evidence" value="ECO:0007669"/>
    <property type="project" value="InterPro"/>
</dbReference>
<dbReference type="GO" id="GO:0005737">
    <property type="term" value="C:cytoplasm"/>
    <property type="evidence" value="ECO:0007669"/>
    <property type="project" value="TreeGrafter"/>
</dbReference>
<reference evidence="4" key="1">
    <citation type="submission" date="2016-10" db="EMBL/GenBank/DDBJ databases">
        <title>Comparative genomics uncovers the prolific and rare metabolic potential of the cyanobacterial genus Moorea.</title>
        <authorList>
            <person name="Leao T."/>
            <person name="Castelao G."/>
            <person name="Korobeynikov A."/>
            <person name="Monroe E.A."/>
            <person name="Podell S."/>
            <person name="Glukhov E."/>
            <person name="Allen E."/>
            <person name="Gerwick W.H."/>
            <person name="Gerwick L."/>
        </authorList>
    </citation>
    <scope>NUCLEOTIDE SEQUENCE [LARGE SCALE GENOMIC DNA]</scope>
    <source>
        <strain evidence="4">JHB</strain>
    </source>
</reference>
<sequence length="304" mass="34922">MNILILGNPEDTHAAHINYALTKAGGKTNYLDTSLFPTKLRLSWQPHTKDGILTLSDGYQLRLRDIRSIFWRNFSGVQIPQIKNPLQQRVAFNDAMSTLRTLMQGTSIHWVNSWQAYEFHKEKPLQLSKAEQMGVTIPHTLISNDPDAIIKFTKSCNQVIFKPVYGGAHVQFLTEKHLQPERLNLALRLSPVTIQEYIPGTNVRTYVIGDSMYSAEIRSKSLDFREDIDAQLIPVRLPKTVQQQCKAITRAFWLQWTAIDWRLKPNGEYVFLEANPSPMFLHFEQQTGFPITQELVNLLMSDIN</sequence>
<dbReference type="Proteomes" id="UP000176944">
    <property type="component" value="Chromosome"/>
</dbReference>
<keyword evidence="1" id="KW-0547">Nucleotide-binding</keyword>
<organism evidence="3 4">
    <name type="scientific">Moorena producens (strain JHB)</name>
    <dbReference type="NCBI Taxonomy" id="1454205"/>
    <lineage>
        <taxon>Bacteria</taxon>
        <taxon>Bacillati</taxon>
        <taxon>Cyanobacteriota</taxon>
        <taxon>Cyanophyceae</taxon>
        <taxon>Coleofasciculales</taxon>
        <taxon>Coleofasciculaceae</taxon>
        <taxon>Moorena</taxon>
    </lineage>
</organism>
<dbReference type="Pfam" id="PF21068">
    <property type="entry name" value="ATPgraspMvdD"/>
    <property type="match status" value="1"/>
</dbReference>
<dbReference type="GO" id="GO:0009432">
    <property type="term" value="P:SOS response"/>
    <property type="evidence" value="ECO:0007669"/>
    <property type="project" value="TreeGrafter"/>
</dbReference>
<dbReference type="InterPro" id="IPR013651">
    <property type="entry name" value="ATP-grasp_RimK-type"/>
</dbReference>
<dbReference type="PANTHER" id="PTHR21621:SF0">
    <property type="entry name" value="BETA-CITRYLGLUTAMATE SYNTHASE B-RELATED"/>
    <property type="match status" value="1"/>
</dbReference>
<proteinExistence type="predicted"/>
<dbReference type="Pfam" id="PF08443">
    <property type="entry name" value="RimK"/>
    <property type="match status" value="1"/>
</dbReference>
<dbReference type="EMBL" id="CP017708">
    <property type="protein sequence ID" value="AOY78859.1"/>
    <property type="molecule type" value="Genomic_DNA"/>
</dbReference>
<dbReference type="Gene3D" id="3.30.470.20">
    <property type="entry name" value="ATP-grasp fold, B domain"/>
    <property type="match status" value="1"/>
</dbReference>
<dbReference type="SUPFAM" id="SSF56059">
    <property type="entry name" value="Glutathione synthetase ATP-binding domain-like"/>
    <property type="match status" value="1"/>
</dbReference>
<dbReference type="InterPro" id="IPR011761">
    <property type="entry name" value="ATP-grasp"/>
</dbReference>
<dbReference type="GO" id="GO:0018169">
    <property type="term" value="F:ribosomal S6-glutamic acid ligase activity"/>
    <property type="evidence" value="ECO:0007669"/>
    <property type="project" value="TreeGrafter"/>
</dbReference>
<evidence type="ECO:0000313" key="4">
    <source>
        <dbReference type="Proteomes" id="UP000176944"/>
    </source>
</evidence>